<evidence type="ECO:0000259" key="2">
    <source>
        <dbReference type="Pfam" id="PF07969"/>
    </source>
</evidence>
<dbReference type="InterPro" id="IPR032466">
    <property type="entry name" value="Metal_Hydrolase"/>
</dbReference>
<accession>A0A128EZ95</accession>
<dbReference type="AlphaFoldDB" id="A0A128EZ95"/>
<dbReference type="Gene3D" id="2.30.40.10">
    <property type="entry name" value="Urease, subunit C, domain 1"/>
    <property type="match status" value="1"/>
</dbReference>
<dbReference type="InterPro" id="IPR013108">
    <property type="entry name" value="Amidohydro_3"/>
</dbReference>
<name>A0A128EZ95_9GAMM</name>
<protein>
    <submittedName>
        <fullName evidence="3">N-substituted formamide deformylase</fullName>
        <ecNumber evidence="3">3.5.1.91</ecNumber>
    </submittedName>
</protein>
<keyword evidence="4" id="KW-1185">Reference proteome</keyword>
<dbReference type="OrthoDB" id="9031471at2"/>
<dbReference type="InterPro" id="IPR033932">
    <property type="entry name" value="YtcJ-like"/>
</dbReference>
<dbReference type="PANTHER" id="PTHR22642">
    <property type="entry name" value="IMIDAZOLONEPROPIONASE"/>
    <property type="match status" value="1"/>
</dbReference>
<evidence type="ECO:0000313" key="3">
    <source>
        <dbReference type="EMBL" id="CZF79827.1"/>
    </source>
</evidence>
<dbReference type="EMBL" id="FIZX01000001">
    <property type="protein sequence ID" value="CZF79827.1"/>
    <property type="molecule type" value="Genomic_DNA"/>
</dbReference>
<keyword evidence="1" id="KW-0732">Signal</keyword>
<dbReference type="Gene3D" id="3.10.310.70">
    <property type="match status" value="1"/>
</dbReference>
<dbReference type="Gene3D" id="3.20.20.140">
    <property type="entry name" value="Metal-dependent hydrolases"/>
    <property type="match status" value="1"/>
</dbReference>
<dbReference type="SUPFAM" id="SSF51338">
    <property type="entry name" value="Composite domain of metallo-dependent hydrolases"/>
    <property type="match status" value="1"/>
</dbReference>
<evidence type="ECO:0000313" key="4">
    <source>
        <dbReference type="Proteomes" id="UP000071641"/>
    </source>
</evidence>
<dbReference type="CDD" id="cd01300">
    <property type="entry name" value="YtcJ_like"/>
    <property type="match status" value="1"/>
</dbReference>
<feature type="signal peptide" evidence="1">
    <location>
        <begin position="1"/>
        <end position="20"/>
    </location>
</feature>
<reference evidence="4" key="1">
    <citation type="submission" date="2016-02" db="EMBL/GenBank/DDBJ databases">
        <authorList>
            <person name="Rodrigo-Torres Lidia"/>
            <person name="Arahal R.David."/>
        </authorList>
    </citation>
    <scope>NUCLEOTIDE SEQUENCE [LARGE SCALE GENOMIC DNA]</scope>
    <source>
        <strain evidence="4">CECT 9029</strain>
    </source>
</reference>
<feature type="domain" description="Amidohydrolase 3" evidence="2">
    <location>
        <begin position="69"/>
        <end position="555"/>
    </location>
</feature>
<dbReference type="STRING" id="1796497.GCE9029_01673"/>
<gene>
    <name evidence="3" type="primary">nfdA_3</name>
    <name evidence="3" type="ORF">GCE9029_01673</name>
</gene>
<organism evidence="3 4">
    <name type="scientific">Grimontia celer</name>
    <dbReference type="NCBI Taxonomy" id="1796497"/>
    <lineage>
        <taxon>Bacteria</taxon>
        <taxon>Pseudomonadati</taxon>
        <taxon>Pseudomonadota</taxon>
        <taxon>Gammaproteobacteria</taxon>
        <taxon>Vibrionales</taxon>
        <taxon>Vibrionaceae</taxon>
        <taxon>Grimontia</taxon>
    </lineage>
</organism>
<evidence type="ECO:0000256" key="1">
    <source>
        <dbReference type="SAM" id="SignalP"/>
    </source>
</evidence>
<dbReference type="PANTHER" id="PTHR22642:SF2">
    <property type="entry name" value="PROTEIN LONG AFTER FAR-RED 3"/>
    <property type="match status" value="1"/>
</dbReference>
<dbReference type="RefSeq" id="WP_062662508.1">
    <property type="nucleotide sequence ID" value="NZ_FIZX01000001.1"/>
</dbReference>
<proteinExistence type="predicted"/>
<dbReference type="Pfam" id="PF07969">
    <property type="entry name" value="Amidohydro_3"/>
    <property type="match status" value="1"/>
</dbReference>
<dbReference type="SUPFAM" id="SSF51556">
    <property type="entry name" value="Metallo-dependent hydrolases"/>
    <property type="match status" value="1"/>
</dbReference>
<dbReference type="GO" id="GO:0016810">
    <property type="term" value="F:hydrolase activity, acting on carbon-nitrogen (but not peptide) bonds"/>
    <property type="evidence" value="ECO:0007669"/>
    <property type="project" value="InterPro"/>
</dbReference>
<dbReference type="Proteomes" id="UP000071641">
    <property type="component" value="Unassembled WGS sequence"/>
</dbReference>
<dbReference type="InterPro" id="IPR011059">
    <property type="entry name" value="Metal-dep_hydrolase_composite"/>
</dbReference>
<keyword evidence="3" id="KW-0378">Hydrolase</keyword>
<dbReference type="EC" id="3.5.1.91" evidence="3"/>
<sequence length="559" mass="61115">MKIFLLSVIALALSSTMALAAPDLILKNGDIITVTGEQASAEAVAIKDGKIVAVGSTTEVLKTKGSTTEIRDLEGKTVAPGFIDSHGHFANYIPLANSLFVYPSPMGTSDSIPAIQKQLSAHFSQDLDKSILHIAFGYDDSVLEEKRHPNKQELDKVTGDFSLCMMHVSGHLGVCNSAGLAKIGYSDASENPSGGVIHKDEGGALTGLLEESATYALFPHLTVGSQEEAIENFNKAQDLFARYGVTTAQEGLATASTLGLIKSMADAGELKIDVLAYAKWVDFETVLKNMKLGEYSNRLKLAGMKITGDGSPQGKTAFLSTPYFEVPHSHSYHYHGYPVLNQDEMNHYVDLAFKNNAQLISHANGDAAADLLLNAVEKANAKYGDRDHRTTTIHAQTMRLDQIKRMRDAGMMVSYFPAHTFFWGDYHRDSVLGPWRASNISPMGWANEFGLTYTIHMDAPVAFPDQLLNMWTAVNRVTRSGEVLGEYHRITPYQALEAVTKTAAYQNFEEDEKGTIEVGKRADLVVLDKKPLAVEPMEIKDIQVLETIKDGNTVFKYAG</sequence>
<feature type="chain" id="PRO_5007281828" evidence="1">
    <location>
        <begin position="21"/>
        <end position="559"/>
    </location>
</feature>